<evidence type="ECO:0000313" key="2">
    <source>
        <dbReference type="Proteomes" id="UP000324800"/>
    </source>
</evidence>
<evidence type="ECO:0000313" key="1">
    <source>
        <dbReference type="EMBL" id="KAA6398618.1"/>
    </source>
</evidence>
<dbReference type="EMBL" id="SNRW01000916">
    <property type="protein sequence ID" value="KAA6398618.1"/>
    <property type="molecule type" value="Genomic_DNA"/>
</dbReference>
<gene>
    <name evidence="1" type="ORF">EZS28_005850</name>
</gene>
<protein>
    <submittedName>
        <fullName evidence="1">Uncharacterized protein</fullName>
    </submittedName>
</protein>
<dbReference type="Gene3D" id="1.25.10.10">
    <property type="entry name" value="Leucine-rich Repeat Variant"/>
    <property type="match status" value="1"/>
</dbReference>
<name>A0A5J4WUG8_9EUKA</name>
<accession>A0A5J4WUG8</accession>
<feature type="non-terminal residue" evidence="1">
    <location>
        <position position="473"/>
    </location>
</feature>
<organism evidence="1 2">
    <name type="scientific">Streblomastix strix</name>
    <dbReference type="NCBI Taxonomy" id="222440"/>
    <lineage>
        <taxon>Eukaryota</taxon>
        <taxon>Metamonada</taxon>
        <taxon>Preaxostyla</taxon>
        <taxon>Oxymonadida</taxon>
        <taxon>Streblomastigidae</taxon>
        <taxon>Streblomastix</taxon>
    </lineage>
</organism>
<sequence>MNKTSDKTIVRHEMNNKKTEGIQREEAVDGGNVEQGEQEITEEDLREELVWLAGQMRGAKNPKKIRELLVSTINILAQISESTLAVRSSGLTLTVCDLLVQYDNIDIKALCRSVLALIAGREGETAKESCWHGTFAMLIEMIHSVDEGVSNQAESGFQSIIRKSQEALKTLAQSTILLTASQAVISESVAIHVKSNLLSVVNQIKLKELEDLLDSIIDAGLAQQGNDQNIALFIRVVDDITEAIRSITFKNPFVVSNIMSTLIPRKLINLVRRMNILNKTKSVYIRTLGNLIYVSTVPHRDLLIVEGILEVLAPNLYNTNNEVSLQTQSIVFFLVRTGIKRQPVNQSSFTILQPHPYLLELKRCGIINKLFEFGLQRTGGKESDSQAAIMIGWLYGGAALPKEMQSIVTNQLHQEIKTNTQNTSNINYALQALAGLAMAQANHSNITANDFLKVINNIIKGRNIDIKKCALDI</sequence>
<dbReference type="SUPFAM" id="SSF48371">
    <property type="entry name" value="ARM repeat"/>
    <property type="match status" value="1"/>
</dbReference>
<dbReference type="Proteomes" id="UP000324800">
    <property type="component" value="Unassembled WGS sequence"/>
</dbReference>
<dbReference type="AlphaFoldDB" id="A0A5J4WUG8"/>
<dbReference type="InterPro" id="IPR016024">
    <property type="entry name" value="ARM-type_fold"/>
</dbReference>
<reference evidence="1 2" key="1">
    <citation type="submission" date="2019-03" db="EMBL/GenBank/DDBJ databases">
        <title>Single cell metagenomics reveals metabolic interactions within the superorganism composed of flagellate Streblomastix strix and complex community of Bacteroidetes bacteria on its surface.</title>
        <authorList>
            <person name="Treitli S.C."/>
            <person name="Kolisko M."/>
            <person name="Husnik F."/>
            <person name="Keeling P."/>
            <person name="Hampl V."/>
        </authorList>
    </citation>
    <scope>NUCLEOTIDE SEQUENCE [LARGE SCALE GENOMIC DNA]</scope>
    <source>
        <strain evidence="1">ST1C</strain>
    </source>
</reference>
<comment type="caution">
    <text evidence="1">The sequence shown here is derived from an EMBL/GenBank/DDBJ whole genome shotgun (WGS) entry which is preliminary data.</text>
</comment>
<proteinExistence type="predicted"/>
<dbReference type="InterPro" id="IPR011989">
    <property type="entry name" value="ARM-like"/>
</dbReference>